<evidence type="ECO:0000313" key="1">
    <source>
        <dbReference type="EMBL" id="XBH15930.1"/>
    </source>
</evidence>
<dbReference type="AlphaFoldDB" id="A0AAU7DF17"/>
<sequence>MPLLVSIEPLEQVAKASTENTRCVLITTYERDSIWHQDAIVLIGHTDVETETRIVQVRGRRYRYQEISASEVLKLLMKPMGTIPISRPMLPRADVPGPTLEELIDDFRKAK</sequence>
<organism evidence="1">
    <name type="scientific">Telmatobacter sp. DSM 110680</name>
    <dbReference type="NCBI Taxonomy" id="3036704"/>
    <lineage>
        <taxon>Bacteria</taxon>
        <taxon>Pseudomonadati</taxon>
        <taxon>Acidobacteriota</taxon>
        <taxon>Terriglobia</taxon>
        <taxon>Terriglobales</taxon>
        <taxon>Acidobacteriaceae</taxon>
        <taxon>Telmatobacter</taxon>
    </lineage>
</organism>
<reference evidence="1" key="1">
    <citation type="submission" date="2023-03" db="EMBL/GenBank/DDBJ databases">
        <title>Edaphobacter sp.</title>
        <authorList>
            <person name="Huber K.J."/>
            <person name="Papendorf J."/>
            <person name="Pilke C."/>
            <person name="Bunk B."/>
            <person name="Sproeer C."/>
            <person name="Pester M."/>
        </authorList>
    </citation>
    <scope>NUCLEOTIDE SEQUENCE</scope>
    <source>
        <strain evidence="1">DSM 110680</strain>
    </source>
</reference>
<gene>
    <name evidence="1" type="ORF">P8935_15290</name>
</gene>
<dbReference type="RefSeq" id="WP_348261161.1">
    <property type="nucleotide sequence ID" value="NZ_CP121196.1"/>
</dbReference>
<name>A0AAU7DF17_9BACT</name>
<accession>A0AAU7DF17</accession>
<proteinExistence type="predicted"/>
<dbReference type="EMBL" id="CP121196">
    <property type="protein sequence ID" value="XBH15930.1"/>
    <property type="molecule type" value="Genomic_DNA"/>
</dbReference>
<protein>
    <submittedName>
        <fullName evidence="1">Uncharacterized protein</fullName>
    </submittedName>
</protein>